<dbReference type="SUPFAM" id="SSF52540">
    <property type="entry name" value="P-loop containing nucleoside triphosphate hydrolases"/>
    <property type="match status" value="1"/>
</dbReference>
<evidence type="ECO:0000313" key="10">
    <source>
        <dbReference type="EMBL" id="KAK9807187.1"/>
    </source>
</evidence>
<name>A0AAW1PF47_9CHLO</name>
<keyword evidence="6" id="KW-0234">DNA repair</keyword>
<proteinExistence type="inferred from homology"/>
<dbReference type="InterPro" id="IPR036187">
    <property type="entry name" value="DNA_mismatch_repair_MutS_sf"/>
</dbReference>
<dbReference type="SUPFAM" id="SSF48334">
    <property type="entry name" value="DNA repair protein MutS, domain III"/>
    <property type="match status" value="1"/>
</dbReference>
<comment type="similarity">
    <text evidence="1 6">Belongs to the DNA mismatch repair MutS family.</text>
</comment>
<dbReference type="Gene3D" id="1.10.1420.10">
    <property type="match status" value="2"/>
</dbReference>
<dbReference type="InterPro" id="IPR036678">
    <property type="entry name" value="MutS_con_dom_sf"/>
</dbReference>
<organism evidence="10 11">
    <name type="scientific">Symbiochloris irregularis</name>
    <dbReference type="NCBI Taxonomy" id="706552"/>
    <lineage>
        <taxon>Eukaryota</taxon>
        <taxon>Viridiplantae</taxon>
        <taxon>Chlorophyta</taxon>
        <taxon>core chlorophytes</taxon>
        <taxon>Trebouxiophyceae</taxon>
        <taxon>Trebouxiales</taxon>
        <taxon>Trebouxiaceae</taxon>
        <taxon>Symbiochloris</taxon>
    </lineage>
</organism>
<dbReference type="Pfam" id="PF00488">
    <property type="entry name" value="MutS_V"/>
    <property type="match status" value="1"/>
</dbReference>
<dbReference type="PANTHER" id="PTHR11361:SF148">
    <property type="entry name" value="DNA MISMATCH REPAIR PROTEIN MSH6"/>
    <property type="match status" value="1"/>
</dbReference>
<dbReference type="PANTHER" id="PTHR11361">
    <property type="entry name" value="DNA MISMATCH REPAIR PROTEIN MUTS FAMILY MEMBER"/>
    <property type="match status" value="1"/>
</dbReference>
<dbReference type="Gene3D" id="3.30.420.110">
    <property type="entry name" value="MutS, connector domain"/>
    <property type="match status" value="1"/>
</dbReference>
<dbReference type="InterPro" id="IPR016151">
    <property type="entry name" value="DNA_mismatch_repair_MutS_N"/>
</dbReference>
<dbReference type="Proteomes" id="UP001465755">
    <property type="component" value="Unassembled WGS sequence"/>
</dbReference>
<evidence type="ECO:0000259" key="8">
    <source>
        <dbReference type="SMART" id="SM00533"/>
    </source>
</evidence>
<dbReference type="Pfam" id="PF05190">
    <property type="entry name" value="MutS_IV"/>
    <property type="match status" value="1"/>
</dbReference>
<feature type="region of interest" description="Disordered" evidence="7">
    <location>
        <begin position="1"/>
        <end position="95"/>
    </location>
</feature>
<keyword evidence="5 6" id="KW-0238">DNA-binding</keyword>
<dbReference type="Pfam" id="PF05192">
    <property type="entry name" value="MutS_III"/>
    <property type="match status" value="1"/>
</dbReference>
<feature type="compositionally biased region" description="Low complexity" evidence="7">
    <location>
        <begin position="216"/>
        <end position="235"/>
    </location>
</feature>
<dbReference type="InterPro" id="IPR017261">
    <property type="entry name" value="DNA_mismatch_repair_MutS/MSH"/>
</dbReference>
<comment type="caution">
    <text evidence="10">The sequence shown here is derived from an EMBL/GenBank/DDBJ whole genome shotgun (WGS) entry which is preliminary data.</text>
</comment>
<evidence type="ECO:0000259" key="9">
    <source>
        <dbReference type="SMART" id="SM00534"/>
    </source>
</evidence>
<dbReference type="InterPro" id="IPR007696">
    <property type="entry name" value="DNA_mismatch_repair_MutS_core"/>
</dbReference>
<dbReference type="GO" id="GO:0140664">
    <property type="term" value="F:ATP-dependent DNA damage sensor activity"/>
    <property type="evidence" value="ECO:0007669"/>
    <property type="project" value="InterPro"/>
</dbReference>
<sequence>MMTKAKQPPASGQKSIKSFFSKNPRPPPSQAAPPSQDTKHTSAGPKQAPEKQEPPVNTRTSPRKKASTPAQPAAPAAADEAAAPAKTTAAEVAAEPDGCQLVCKRVSVYWPDDDDWYQGTVKGFNGSKHRIAYDDGEQETVDLSVEKYKIISGTEPEPEPKPEQRSAKRRAAHVIFSDDDDEEMSKEADESPGDSASGSDFGQDEEKEPAKKKAKTAPTPAKATTNKTPASKTPARTAPSSAQSMGKKTPATKTPSAKPAGSSAKLAAMPAAIASSTPAPKGMEASDDWQRYTQRAAQRFPFLAADRVMDANRRRPGHPDWDPRTLHIPPTWFKDAKVSEGQRQWWQFKAQHFDSVMLFKMGKFYEMFEMDAHVGSDVLGLSYMRGEQPHCGFPEANYQAHAERLARAGLRVVVIEQTETPDQLKLRNEERRARGQTKVNVVNRELVAVLTQGTLSDPDMLRSHPDASYLLALLETPAPEHDGGPQPEAGGTLLAACAVDVASGHMLIGQWCDDPMRTRLRALLAALHPAELVLPKAGLDGASGKVLKAAAGSVRTNHLDFEDAAAGRQGLADSAYFDEQGTSAEGKAGMPPLLQGLMEAGDSHDPSLRALAGCLAYLRSVLLDRPVMAMCRPEWLPQSSFPSPGGDSAADSAAAAGRPPACMALDGNALEALEVLEGSSGGTDGSLLGALDRCVTPAGRRLLRSWLCRPLDDVDAITARQDAVHDLMHGISEEMGTARQRFAGVGDLERGVARIVAACAGATGRDAEAVVLYEDAAKRRVMAFVSTLRSLQALQRAMEGLQAACGDMSSTLLQKLVTPGQALPAFAEPLDALVAAADWEEAAAQGRVIPTPGTNAEVDEAEAGLAAVEKKLAGYLKEVKQLLKGGPISSISYVPLHKETHVLEIPSELEKAVPGNWERLAQRKGFSRYMSPALRKLVKERNELLQTRELALSSVLKGLLMRFSQHRDTWGGAVEAMAQLDALASLAAAAMDASANGPVCRPEFIAPGSNKASDTPAVFRARQLRHPAAACGGEWGSFVPNDVCLGGEEAPFILLTGPNMGGKSTLLRQVCLAVVMAQAGAWVPAESLQLTPTDALFVRSGARDAIMSGQSTFFVELAETAAALHRASARSLVALDELGRGTSTSDGAAIAAAVLQHLASTICCRGLFATHYHRLADDHQDDANVSVRHMACHVDSAGDCEQVTFLYKLAEGACPKSYGPNVARLAGLPPSLLAPGFQYW</sequence>
<dbReference type="GO" id="GO:0030983">
    <property type="term" value="F:mismatched DNA binding"/>
    <property type="evidence" value="ECO:0007669"/>
    <property type="project" value="UniProtKB-UniRule"/>
</dbReference>
<feature type="compositionally biased region" description="Low complexity" evidence="7">
    <location>
        <begin position="247"/>
        <end position="260"/>
    </location>
</feature>
<dbReference type="InterPro" id="IPR045076">
    <property type="entry name" value="MutS"/>
</dbReference>
<reference evidence="10 11" key="1">
    <citation type="journal article" date="2024" name="Nat. Commun.">
        <title>Phylogenomics reveals the evolutionary origins of lichenization in chlorophyte algae.</title>
        <authorList>
            <person name="Puginier C."/>
            <person name="Libourel C."/>
            <person name="Otte J."/>
            <person name="Skaloud P."/>
            <person name="Haon M."/>
            <person name="Grisel S."/>
            <person name="Petersen M."/>
            <person name="Berrin J.G."/>
            <person name="Delaux P.M."/>
            <person name="Dal Grande F."/>
            <person name="Keller J."/>
        </authorList>
    </citation>
    <scope>NUCLEOTIDE SEQUENCE [LARGE SCALE GENOMIC DNA]</scope>
    <source>
        <strain evidence="10 11">SAG 2036</strain>
    </source>
</reference>
<gene>
    <name evidence="10" type="ORF">WJX73_005617</name>
</gene>
<feature type="domain" description="DNA mismatch repair proteins mutS family" evidence="9">
    <location>
        <begin position="1050"/>
        <end position="1239"/>
    </location>
</feature>
<feature type="compositionally biased region" description="Polar residues" evidence="7">
    <location>
        <begin position="10"/>
        <end position="21"/>
    </location>
</feature>
<dbReference type="InterPro" id="IPR007695">
    <property type="entry name" value="DNA_mismatch_repair_MutS-lik_N"/>
</dbReference>
<dbReference type="CDD" id="cd20404">
    <property type="entry name" value="Tudor_Agenet_AtEML-like"/>
    <property type="match status" value="1"/>
</dbReference>
<dbReference type="Gene3D" id="3.40.50.300">
    <property type="entry name" value="P-loop containing nucleotide triphosphate hydrolases"/>
    <property type="match status" value="1"/>
</dbReference>
<dbReference type="GO" id="GO:0006298">
    <property type="term" value="P:mismatch repair"/>
    <property type="evidence" value="ECO:0007669"/>
    <property type="project" value="InterPro"/>
</dbReference>
<dbReference type="InterPro" id="IPR000432">
    <property type="entry name" value="DNA_mismatch_repair_MutS_C"/>
</dbReference>
<dbReference type="EMBL" id="JALJOQ010000033">
    <property type="protein sequence ID" value="KAK9807187.1"/>
    <property type="molecule type" value="Genomic_DNA"/>
</dbReference>
<keyword evidence="2 6" id="KW-0547">Nucleotide-binding</keyword>
<dbReference type="Pfam" id="PF01624">
    <property type="entry name" value="MutS_I"/>
    <property type="match status" value="1"/>
</dbReference>
<dbReference type="SUPFAM" id="SSF55271">
    <property type="entry name" value="DNA repair protein MutS, domain I"/>
    <property type="match status" value="1"/>
</dbReference>
<dbReference type="PIRSF" id="PIRSF037677">
    <property type="entry name" value="DNA_mis_repair_Msh6"/>
    <property type="match status" value="1"/>
</dbReference>
<dbReference type="GO" id="GO:0032301">
    <property type="term" value="C:MutSalpha complex"/>
    <property type="evidence" value="ECO:0007669"/>
    <property type="project" value="TreeGrafter"/>
</dbReference>
<keyword evidence="3 6" id="KW-0227">DNA damage</keyword>
<keyword evidence="4 6" id="KW-0067">ATP-binding</keyword>
<dbReference type="InterPro" id="IPR007861">
    <property type="entry name" value="DNA_mismatch_repair_MutS_clamp"/>
</dbReference>
<keyword evidence="11" id="KW-1185">Reference proteome</keyword>
<dbReference type="SMART" id="SM00533">
    <property type="entry name" value="MUTSd"/>
    <property type="match status" value="1"/>
</dbReference>
<protein>
    <recommendedName>
        <fullName evidence="6">DNA mismatch repair protein</fullName>
    </recommendedName>
</protein>
<comment type="function">
    <text evidence="6">Component of the post-replicative DNA mismatch repair system (MMR).</text>
</comment>
<evidence type="ECO:0000256" key="3">
    <source>
        <dbReference type="ARBA" id="ARBA00022763"/>
    </source>
</evidence>
<evidence type="ECO:0000256" key="5">
    <source>
        <dbReference type="ARBA" id="ARBA00023125"/>
    </source>
</evidence>
<dbReference type="Gene3D" id="3.40.1170.10">
    <property type="entry name" value="DNA repair protein MutS, domain I"/>
    <property type="match status" value="1"/>
</dbReference>
<evidence type="ECO:0000313" key="11">
    <source>
        <dbReference type="Proteomes" id="UP001465755"/>
    </source>
</evidence>
<dbReference type="InterPro" id="IPR027417">
    <property type="entry name" value="P-loop_NTPase"/>
</dbReference>
<accession>A0AAW1PF47</accession>
<dbReference type="Gene3D" id="2.30.30.140">
    <property type="match status" value="1"/>
</dbReference>
<evidence type="ECO:0000256" key="2">
    <source>
        <dbReference type="ARBA" id="ARBA00022741"/>
    </source>
</evidence>
<evidence type="ECO:0000256" key="1">
    <source>
        <dbReference type="ARBA" id="ARBA00006271"/>
    </source>
</evidence>
<dbReference type="GO" id="GO:0005524">
    <property type="term" value="F:ATP binding"/>
    <property type="evidence" value="ECO:0007669"/>
    <property type="project" value="UniProtKB-UniRule"/>
</dbReference>
<feature type="compositionally biased region" description="Low complexity" evidence="7">
    <location>
        <begin position="67"/>
        <end position="95"/>
    </location>
</feature>
<dbReference type="SMART" id="SM00534">
    <property type="entry name" value="MUTSac"/>
    <property type="match status" value="1"/>
</dbReference>
<evidence type="ECO:0000256" key="4">
    <source>
        <dbReference type="ARBA" id="ARBA00022840"/>
    </source>
</evidence>
<dbReference type="FunFam" id="1.10.1420.10:FF:000005">
    <property type="entry name" value="DNA mismatch repair protein"/>
    <property type="match status" value="1"/>
</dbReference>
<feature type="region of interest" description="Disordered" evidence="7">
    <location>
        <begin position="150"/>
        <end position="267"/>
    </location>
</feature>
<evidence type="ECO:0000256" key="6">
    <source>
        <dbReference type="PIRNR" id="PIRNR037677"/>
    </source>
</evidence>
<dbReference type="AlphaFoldDB" id="A0AAW1PF47"/>
<evidence type="ECO:0000256" key="7">
    <source>
        <dbReference type="SAM" id="MobiDB-lite"/>
    </source>
</evidence>
<feature type="domain" description="DNA mismatch repair protein MutS core" evidence="8">
    <location>
        <begin position="682"/>
        <end position="1032"/>
    </location>
</feature>